<evidence type="ECO:0000256" key="1">
    <source>
        <dbReference type="SAM" id="MobiDB-lite"/>
    </source>
</evidence>
<evidence type="ECO:0000313" key="2">
    <source>
        <dbReference type="EMBL" id="KAJ7771359.1"/>
    </source>
</evidence>
<gene>
    <name evidence="2" type="ORF">DFH07DRAFT_768327</name>
</gene>
<dbReference type="Proteomes" id="UP001215280">
    <property type="component" value="Unassembled WGS sequence"/>
</dbReference>
<comment type="caution">
    <text evidence="2">The sequence shown here is derived from an EMBL/GenBank/DDBJ whole genome shotgun (WGS) entry which is preliminary data.</text>
</comment>
<evidence type="ECO:0000313" key="3">
    <source>
        <dbReference type="Proteomes" id="UP001215280"/>
    </source>
</evidence>
<reference evidence="2" key="1">
    <citation type="submission" date="2023-03" db="EMBL/GenBank/DDBJ databases">
        <title>Massive genome expansion in bonnet fungi (Mycena s.s.) driven by repeated elements and novel gene families across ecological guilds.</title>
        <authorList>
            <consortium name="Lawrence Berkeley National Laboratory"/>
            <person name="Harder C.B."/>
            <person name="Miyauchi S."/>
            <person name="Viragh M."/>
            <person name="Kuo A."/>
            <person name="Thoen E."/>
            <person name="Andreopoulos B."/>
            <person name="Lu D."/>
            <person name="Skrede I."/>
            <person name="Drula E."/>
            <person name="Henrissat B."/>
            <person name="Morin E."/>
            <person name="Kohler A."/>
            <person name="Barry K."/>
            <person name="LaButti K."/>
            <person name="Morin E."/>
            <person name="Salamov A."/>
            <person name="Lipzen A."/>
            <person name="Mereny Z."/>
            <person name="Hegedus B."/>
            <person name="Baldrian P."/>
            <person name="Stursova M."/>
            <person name="Weitz H."/>
            <person name="Taylor A."/>
            <person name="Grigoriev I.V."/>
            <person name="Nagy L.G."/>
            <person name="Martin F."/>
            <person name="Kauserud H."/>
        </authorList>
    </citation>
    <scope>NUCLEOTIDE SEQUENCE</scope>
    <source>
        <strain evidence="2">CBHHK188m</strain>
    </source>
</reference>
<protein>
    <submittedName>
        <fullName evidence="2">Uncharacterized protein</fullName>
    </submittedName>
</protein>
<organism evidence="2 3">
    <name type="scientific">Mycena maculata</name>
    <dbReference type="NCBI Taxonomy" id="230809"/>
    <lineage>
        <taxon>Eukaryota</taxon>
        <taxon>Fungi</taxon>
        <taxon>Dikarya</taxon>
        <taxon>Basidiomycota</taxon>
        <taxon>Agaricomycotina</taxon>
        <taxon>Agaricomycetes</taxon>
        <taxon>Agaricomycetidae</taxon>
        <taxon>Agaricales</taxon>
        <taxon>Marasmiineae</taxon>
        <taxon>Mycenaceae</taxon>
        <taxon>Mycena</taxon>
    </lineage>
</organism>
<accession>A0AAD7JX86</accession>
<proteinExistence type="predicted"/>
<name>A0AAD7JX86_9AGAR</name>
<feature type="region of interest" description="Disordered" evidence="1">
    <location>
        <begin position="78"/>
        <end position="161"/>
    </location>
</feature>
<feature type="region of interest" description="Disordered" evidence="1">
    <location>
        <begin position="228"/>
        <end position="317"/>
    </location>
</feature>
<keyword evidence="3" id="KW-1185">Reference proteome</keyword>
<dbReference type="EMBL" id="JARJLG010000021">
    <property type="protein sequence ID" value="KAJ7771359.1"/>
    <property type="molecule type" value="Genomic_DNA"/>
</dbReference>
<feature type="compositionally biased region" description="Basic and acidic residues" evidence="1">
    <location>
        <begin position="94"/>
        <end position="121"/>
    </location>
</feature>
<feature type="compositionally biased region" description="Polar residues" evidence="1">
    <location>
        <begin position="289"/>
        <end position="299"/>
    </location>
</feature>
<sequence length="317" mass="34511">MGNVQPGLAGQNHVRSPRLACSLVQQGKCRSFVNIGEGGTEIQGPRPQQGKVRALKVEENISDDGGDGGRRLKWHARRGVREGEECSGWQADTGADRGGKAEANADKRVGSSRGPSDDTGHARLGQAPEVKPEQKCTRRRCWGPEPTTRRSVHSRKGWHMGGEVNSPIDTLVSRCDERARLSVWCGGGHQPLQWRGQRPQWRGEAGTMGPGCGKEEAARFEARRECLSQQAVKRRPGSKATRHNGLGPSARDRDETLQARGGMRGRKKSARCQTGEAAGAQAMRKRSVKNMQCRSTEQVSELRRAGIDTPASRAANS</sequence>
<feature type="compositionally biased region" description="Basic residues" evidence="1">
    <location>
        <begin position="232"/>
        <end position="242"/>
    </location>
</feature>
<feature type="region of interest" description="Disordered" evidence="1">
    <location>
        <begin position="193"/>
        <end position="212"/>
    </location>
</feature>
<dbReference type="AlphaFoldDB" id="A0AAD7JX86"/>